<dbReference type="Proteomes" id="UP001179952">
    <property type="component" value="Unassembled WGS sequence"/>
</dbReference>
<dbReference type="EMBL" id="JAUJYN010000004">
    <property type="protein sequence ID" value="KAK1273803.1"/>
    <property type="molecule type" value="Genomic_DNA"/>
</dbReference>
<reference evidence="5" key="1">
    <citation type="journal article" date="2023" name="Nat. Commun.">
        <title>Diploid and tetraploid genomes of Acorus and the evolution of monocots.</title>
        <authorList>
            <person name="Ma L."/>
            <person name="Liu K.W."/>
            <person name="Li Z."/>
            <person name="Hsiao Y.Y."/>
            <person name="Qi Y."/>
            <person name="Fu T."/>
            <person name="Tang G.D."/>
            <person name="Zhang D."/>
            <person name="Sun W.H."/>
            <person name="Liu D.K."/>
            <person name="Li Y."/>
            <person name="Chen G.Z."/>
            <person name="Liu X.D."/>
            <person name="Liao X.Y."/>
            <person name="Jiang Y.T."/>
            <person name="Yu X."/>
            <person name="Hao Y."/>
            <person name="Huang J."/>
            <person name="Zhao X.W."/>
            <person name="Ke S."/>
            <person name="Chen Y.Y."/>
            <person name="Wu W.L."/>
            <person name="Hsu J.L."/>
            <person name="Lin Y.F."/>
            <person name="Huang M.D."/>
            <person name="Li C.Y."/>
            <person name="Huang L."/>
            <person name="Wang Z.W."/>
            <person name="Zhao X."/>
            <person name="Zhong W.Y."/>
            <person name="Peng D.H."/>
            <person name="Ahmad S."/>
            <person name="Lan S."/>
            <person name="Zhang J.S."/>
            <person name="Tsai W.C."/>
            <person name="Van de Peer Y."/>
            <person name="Liu Z.J."/>
        </authorList>
    </citation>
    <scope>NUCLEOTIDE SEQUENCE</scope>
    <source>
        <strain evidence="5">SCP</strain>
    </source>
</reference>
<proteinExistence type="predicted"/>
<feature type="transmembrane region" description="Helical" evidence="4">
    <location>
        <begin position="69"/>
        <end position="90"/>
    </location>
</feature>
<keyword evidence="2 4" id="KW-1133">Transmembrane helix</keyword>
<sequence>MERVDLRSKRGQAKVVGTVACVAGAMIMTLLKGPQLNWLRFDEKQVQPSVFLPSEVLDDHVFRSSTSQYWMLGAAMLFLNVGSWSGFVLYQRSIHEGSLVKAWWMASPPTGEGEVAVTAAHCCLLSTFCGDAVYRCILSISPSIVDQVARELCHLHL</sequence>
<reference evidence="5" key="2">
    <citation type="submission" date="2023-06" db="EMBL/GenBank/DDBJ databases">
        <authorList>
            <person name="Ma L."/>
            <person name="Liu K.-W."/>
            <person name="Li Z."/>
            <person name="Hsiao Y.-Y."/>
            <person name="Qi Y."/>
            <person name="Fu T."/>
            <person name="Tang G."/>
            <person name="Zhang D."/>
            <person name="Sun W.-H."/>
            <person name="Liu D.-K."/>
            <person name="Li Y."/>
            <person name="Chen G.-Z."/>
            <person name="Liu X.-D."/>
            <person name="Liao X.-Y."/>
            <person name="Jiang Y.-T."/>
            <person name="Yu X."/>
            <person name="Hao Y."/>
            <person name="Huang J."/>
            <person name="Zhao X.-W."/>
            <person name="Ke S."/>
            <person name="Chen Y.-Y."/>
            <person name="Wu W.-L."/>
            <person name="Hsu J.-L."/>
            <person name="Lin Y.-F."/>
            <person name="Huang M.-D."/>
            <person name="Li C.-Y."/>
            <person name="Huang L."/>
            <person name="Wang Z.-W."/>
            <person name="Zhao X."/>
            <person name="Zhong W.-Y."/>
            <person name="Peng D.-H."/>
            <person name="Ahmad S."/>
            <person name="Lan S."/>
            <person name="Zhang J.-S."/>
            <person name="Tsai W.-C."/>
            <person name="Van De Peer Y."/>
            <person name="Liu Z.-J."/>
        </authorList>
    </citation>
    <scope>NUCLEOTIDE SEQUENCE</scope>
    <source>
        <strain evidence="5">SCP</strain>
        <tissue evidence="5">Leaves</tissue>
    </source>
</reference>
<comment type="caution">
    <text evidence="5">The sequence shown here is derived from an EMBL/GenBank/DDBJ whole genome shotgun (WGS) entry which is preliminary data.</text>
</comment>
<evidence type="ECO:0000256" key="1">
    <source>
        <dbReference type="ARBA" id="ARBA00022692"/>
    </source>
</evidence>
<evidence type="ECO:0000256" key="3">
    <source>
        <dbReference type="ARBA" id="ARBA00023136"/>
    </source>
</evidence>
<gene>
    <name evidence="5" type="ORF">QJS04_geneDACA022186</name>
</gene>
<evidence type="ECO:0000256" key="4">
    <source>
        <dbReference type="SAM" id="Phobius"/>
    </source>
</evidence>
<dbReference type="InterPro" id="IPR030184">
    <property type="entry name" value="WAT1-related"/>
</dbReference>
<dbReference type="AlphaFoldDB" id="A0AAV9BC75"/>
<accession>A0AAV9BC75</accession>
<protein>
    <submittedName>
        <fullName evidence="5">Uncharacterized protein</fullName>
    </submittedName>
</protein>
<dbReference type="GO" id="GO:0022857">
    <property type="term" value="F:transmembrane transporter activity"/>
    <property type="evidence" value="ECO:0007669"/>
    <property type="project" value="InterPro"/>
</dbReference>
<evidence type="ECO:0000313" key="6">
    <source>
        <dbReference type="Proteomes" id="UP001179952"/>
    </source>
</evidence>
<keyword evidence="3 4" id="KW-0472">Membrane</keyword>
<name>A0AAV9BC75_ACOGR</name>
<feature type="transmembrane region" description="Helical" evidence="4">
    <location>
        <begin position="12"/>
        <end position="31"/>
    </location>
</feature>
<keyword evidence="6" id="KW-1185">Reference proteome</keyword>
<evidence type="ECO:0000313" key="5">
    <source>
        <dbReference type="EMBL" id="KAK1273803.1"/>
    </source>
</evidence>
<dbReference type="PANTHER" id="PTHR31218">
    <property type="entry name" value="WAT1-RELATED PROTEIN"/>
    <property type="match status" value="1"/>
</dbReference>
<organism evidence="5 6">
    <name type="scientific">Acorus gramineus</name>
    <name type="common">Dwarf sweet flag</name>
    <dbReference type="NCBI Taxonomy" id="55184"/>
    <lineage>
        <taxon>Eukaryota</taxon>
        <taxon>Viridiplantae</taxon>
        <taxon>Streptophyta</taxon>
        <taxon>Embryophyta</taxon>
        <taxon>Tracheophyta</taxon>
        <taxon>Spermatophyta</taxon>
        <taxon>Magnoliopsida</taxon>
        <taxon>Liliopsida</taxon>
        <taxon>Acoraceae</taxon>
        <taxon>Acorus</taxon>
    </lineage>
</organism>
<keyword evidence="1 4" id="KW-0812">Transmembrane</keyword>
<evidence type="ECO:0000256" key="2">
    <source>
        <dbReference type="ARBA" id="ARBA00022989"/>
    </source>
</evidence>
<dbReference type="GO" id="GO:0016020">
    <property type="term" value="C:membrane"/>
    <property type="evidence" value="ECO:0007669"/>
    <property type="project" value="InterPro"/>
</dbReference>